<dbReference type="Proteomes" id="UP001595711">
    <property type="component" value="Unassembled WGS sequence"/>
</dbReference>
<feature type="transmembrane region" description="Helical" evidence="5">
    <location>
        <begin position="121"/>
        <end position="139"/>
    </location>
</feature>
<gene>
    <name evidence="7" type="ORF">ACFOOQ_03150</name>
</gene>
<sequence length="428" mass="44408">MPEDGPEPAASPASASPASAGRTPAKAAIVLVGLCFGLNALSRGMGETFATFLLALTEDFKTDRAAVAAIYSVQMLIAGFGAPLAGYCFDRFGPLRLYIGGFLFLASGLALASLSGTLWQLYLFIGLGVGGAAASLGNAPHSALLARWFEGAALSRAMSVVYAGLGVGSLLLVPLAQLLIDTGGWRVAYASMAGIVVLLSPLLLLVRWPQAQAGRIAAPPPLVRADGLPGDEWTVLSAMRTTAFWGLASVFLFTSAGMFSVMVQAVAYLIELGYPPLQAASIYGLIGVLTPIGIIGFAWADGRIGRHASAAISYAFSLAGLAALWALKAHQNMVFMSLFVLLVGLSFGARGPMIGATAALIFKGRRFGAIFGTIMVGSGVGVSLGTFIGALLHDWTGGYTAVFLFSGFCVLMGALPFWSYRSLRAYGP</sequence>
<protein>
    <submittedName>
        <fullName evidence="7">MFS transporter</fullName>
    </submittedName>
</protein>
<feature type="transmembrane region" description="Helical" evidence="5">
    <location>
        <begin position="65"/>
        <end position="85"/>
    </location>
</feature>
<feature type="transmembrane region" description="Helical" evidence="5">
    <location>
        <begin position="186"/>
        <end position="206"/>
    </location>
</feature>
<feature type="compositionally biased region" description="Low complexity" evidence="4">
    <location>
        <begin position="8"/>
        <end position="20"/>
    </location>
</feature>
<dbReference type="InterPro" id="IPR020846">
    <property type="entry name" value="MFS_dom"/>
</dbReference>
<dbReference type="Pfam" id="PF07690">
    <property type="entry name" value="MFS_1"/>
    <property type="match status" value="1"/>
</dbReference>
<dbReference type="PROSITE" id="PS50850">
    <property type="entry name" value="MFS"/>
    <property type="match status" value="1"/>
</dbReference>
<dbReference type="PANTHER" id="PTHR11360:SF284">
    <property type="entry name" value="EG:103B4.3 PROTEIN-RELATED"/>
    <property type="match status" value="1"/>
</dbReference>
<dbReference type="Gene3D" id="1.20.1250.20">
    <property type="entry name" value="MFS general substrate transporter like domains"/>
    <property type="match status" value="1"/>
</dbReference>
<evidence type="ECO:0000256" key="2">
    <source>
        <dbReference type="ARBA" id="ARBA00022989"/>
    </source>
</evidence>
<keyword evidence="1 5" id="KW-0812">Transmembrane</keyword>
<proteinExistence type="predicted"/>
<keyword evidence="3 5" id="KW-0472">Membrane</keyword>
<evidence type="ECO:0000256" key="1">
    <source>
        <dbReference type="ARBA" id="ARBA00022692"/>
    </source>
</evidence>
<dbReference type="PANTHER" id="PTHR11360">
    <property type="entry name" value="MONOCARBOXYLATE TRANSPORTER"/>
    <property type="match status" value="1"/>
</dbReference>
<dbReference type="EMBL" id="JBHRYJ010000001">
    <property type="protein sequence ID" value="MFC3674523.1"/>
    <property type="molecule type" value="Genomic_DNA"/>
</dbReference>
<dbReference type="InterPro" id="IPR036259">
    <property type="entry name" value="MFS_trans_sf"/>
</dbReference>
<feature type="transmembrane region" description="Helical" evidence="5">
    <location>
        <begin position="160"/>
        <end position="180"/>
    </location>
</feature>
<dbReference type="SUPFAM" id="SSF103473">
    <property type="entry name" value="MFS general substrate transporter"/>
    <property type="match status" value="1"/>
</dbReference>
<feature type="transmembrane region" description="Helical" evidence="5">
    <location>
        <begin position="398"/>
        <end position="418"/>
    </location>
</feature>
<feature type="transmembrane region" description="Helical" evidence="5">
    <location>
        <begin position="307"/>
        <end position="327"/>
    </location>
</feature>
<keyword evidence="2 5" id="KW-1133">Transmembrane helix</keyword>
<evidence type="ECO:0000256" key="3">
    <source>
        <dbReference type="ARBA" id="ARBA00023136"/>
    </source>
</evidence>
<evidence type="ECO:0000256" key="4">
    <source>
        <dbReference type="SAM" id="MobiDB-lite"/>
    </source>
</evidence>
<evidence type="ECO:0000256" key="5">
    <source>
        <dbReference type="SAM" id="Phobius"/>
    </source>
</evidence>
<feature type="transmembrane region" description="Helical" evidence="5">
    <location>
        <begin position="244"/>
        <end position="270"/>
    </location>
</feature>
<feature type="transmembrane region" description="Helical" evidence="5">
    <location>
        <begin position="333"/>
        <end position="362"/>
    </location>
</feature>
<name>A0ABV7VAP9_9PROT</name>
<feature type="transmembrane region" description="Helical" evidence="5">
    <location>
        <begin position="282"/>
        <end position="300"/>
    </location>
</feature>
<dbReference type="RefSeq" id="WP_379721651.1">
    <property type="nucleotide sequence ID" value="NZ_JBHRYJ010000001.1"/>
</dbReference>
<reference evidence="8" key="1">
    <citation type="journal article" date="2019" name="Int. J. Syst. Evol. Microbiol.">
        <title>The Global Catalogue of Microorganisms (GCM) 10K type strain sequencing project: providing services to taxonomists for standard genome sequencing and annotation.</title>
        <authorList>
            <consortium name="The Broad Institute Genomics Platform"/>
            <consortium name="The Broad Institute Genome Sequencing Center for Infectious Disease"/>
            <person name="Wu L."/>
            <person name="Ma J."/>
        </authorList>
    </citation>
    <scope>NUCLEOTIDE SEQUENCE [LARGE SCALE GENOMIC DNA]</scope>
    <source>
        <strain evidence="8">KCTC 42182</strain>
    </source>
</reference>
<dbReference type="InterPro" id="IPR050327">
    <property type="entry name" value="Proton-linked_MCT"/>
</dbReference>
<comment type="caution">
    <text evidence="7">The sequence shown here is derived from an EMBL/GenBank/DDBJ whole genome shotgun (WGS) entry which is preliminary data.</text>
</comment>
<feature type="region of interest" description="Disordered" evidence="4">
    <location>
        <begin position="1"/>
        <end position="20"/>
    </location>
</feature>
<feature type="transmembrane region" description="Helical" evidence="5">
    <location>
        <begin position="369"/>
        <end position="392"/>
    </location>
</feature>
<evidence type="ECO:0000313" key="7">
    <source>
        <dbReference type="EMBL" id="MFC3674523.1"/>
    </source>
</evidence>
<feature type="transmembrane region" description="Helical" evidence="5">
    <location>
        <begin position="97"/>
        <end position="115"/>
    </location>
</feature>
<feature type="domain" description="Major facilitator superfamily (MFS) profile" evidence="6">
    <location>
        <begin position="28"/>
        <end position="425"/>
    </location>
</feature>
<evidence type="ECO:0000313" key="8">
    <source>
        <dbReference type="Proteomes" id="UP001595711"/>
    </source>
</evidence>
<organism evidence="7 8">
    <name type="scientific">Ferrovibrio xuzhouensis</name>
    <dbReference type="NCBI Taxonomy" id="1576914"/>
    <lineage>
        <taxon>Bacteria</taxon>
        <taxon>Pseudomonadati</taxon>
        <taxon>Pseudomonadota</taxon>
        <taxon>Alphaproteobacteria</taxon>
        <taxon>Rhodospirillales</taxon>
        <taxon>Rhodospirillaceae</taxon>
        <taxon>Ferrovibrio</taxon>
    </lineage>
</organism>
<dbReference type="InterPro" id="IPR011701">
    <property type="entry name" value="MFS"/>
</dbReference>
<keyword evidence="8" id="KW-1185">Reference proteome</keyword>
<accession>A0ABV7VAP9</accession>
<evidence type="ECO:0000259" key="6">
    <source>
        <dbReference type="PROSITE" id="PS50850"/>
    </source>
</evidence>